<keyword evidence="3" id="KW-1185">Reference proteome</keyword>
<evidence type="ECO:0000259" key="1">
    <source>
        <dbReference type="PROSITE" id="PS51186"/>
    </source>
</evidence>
<feature type="domain" description="N-acetyltransferase" evidence="1">
    <location>
        <begin position="8"/>
        <end position="167"/>
    </location>
</feature>
<dbReference type="Gene3D" id="3.40.630.30">
    <property type="match status" value="1"/>
</dbReference>
<evidence type="ECO:0000313" key="2">
    <source>
        <dbReference type="EMBL" id="KAK7340883.1"/>
    </source>
</evidence>
<sequence>MAIDPSRVCVRAFKLNDADDVLLWAGDDRVTQNTRLKTCGSKEEVLAFIRDEWIYPLWRSICLDDRSIGIVWVLPWPGEERYRADLGYALGANYWGQGIATTVVRIVLSQVFHHFPYLKRLQAFSYVHNKASQRVLEKVGFHREGVLRKFFLRNGNLEDLCIHSFLPTDQIIY</sequence>
<dbReference type="InterPro" id="IPR016181">
    <property type="entry name" value="Acyl_CoA_acyltransferase"/>
</dbReference>
<dbReference type="PANTHER" id="PTHR46067:SF15">
    <property type="entry name" value="ACETYLTRANSFERASE (GNAT) DOMAIN PROTEIN"/>
    <property type="match status" value="1"/>
</dbReference>
<dbReference type="PANTHER" id="PTHR46067">
    <property type="entry name" value="ACYL-COA N-ACYLTRANSFERASES (NAT) SUPERFAMILY PROTEIN"/>
    <property type="match status" value="1"/>
</dbReference>
<organism evidence="2 3">
    <name type="scientific">Canavalia gladiata</name>
    <name type="common">Sword bean</name>
    <name type="synonym">Dolichos gladiatus</name>
    <dbReference type="NCBI Taxonomy" id="3824"/>
    <lineage>
        <taxon>Eukaryota</taxon>
        <taxon>Viridiplantae</taxon>
        <taxon>Streptophyta</taxon>
        <taxon>Embryophyta</taxon>
        <taxon>Tracheophyta</taxon>
        <taxon>Spermatophyta</taxon>
        <taxon>Magnoliopsida</taxon>
        <taxon>eudicotyledons</taxon>
        <taxon>Gunneridae</taxon>
        <taxon>Pentapetalae</taxon>
        <taxon>rosids</taxon>
        <taxon>fabids</taxon>
        <taxon>Fabales</taxon>
        <taxon>Fabaceae</taxon>
        <taxon>Papilionoideae</taxon>
        <taxon>50 kb inversion clade</taxon>
        <taxon>NPAAA clade</taxon>
        <taxon>indigoferoid/millettioid clade</taxon>
        <taxon>Phaseoleae</taxon>
        <taxon>Canavalia</taxon>
    </lineage>
</organism>
<proteinExistence type="predicted"/>
<dbReference type="InterPro" id="IPR000182">
    <property type="entry name" value="GNAT_dom"/>
</dbReference>
<dbReference type="SUPFAM" id="SSF55729">
    <property type="entry name" value="Acyl-CoA N-acyltransferases (Nat)"/>
    <property type="match status" value="1"/>
</dbReference>
<dbReference type="Proteomes" id="UP001367508">
    <property type="component" value="Unassembled WGS sequence"/>
</dbReference>
<dbReference type="GO" id="GO:0016747">
    <property type="term" value="F:acyltransferase activity, transferring groups other than amino-acyl groups"/>
    <property type="evidence" value="ECO:0007669"/>
    <property type="project" value="InterPro"/>
</dbReference>
<comment type="caution">
    <text evidence="2">The sequence shown here is derived from an EMBL/GenBank/DDBJ whole genome shotgun (WGS) entry which is preliminary data.</text>
</comment>
<dbReference type="EMBL" id="JAYMYQ010000004">
    <property type="protein sequence ID" value="KAK7340883.1"/>
    <property type="molecule type" value="Genomic_DNA"/>
</dbReference>
<dbReference type="PROSITE" id="PS51186">
    <property type="entry name" value="GNAT"/>
    <property type="match status" value="1"/>
</dbReference>
<accession>A0AAN9LWG4</accession>
<reference evidence="2 3" key="1">
    <citation type="submission" date="2024-01" db="EMBL/GenBank/DDBJ databases">
        <title>The genomes of 5 underutilized Papilionoideae crops provide insights into root nodulation and disease resistanc.</title>
        <authorList>
            <person name="Jiang F."/>
        </authorList>
    </citation>
    <scope>NUCLEOTIDE SEQUENCE [LARGE SCALE GENOMIC DNA]</scope>
    <source>
        <strain evidence="2">LVBAO_FW01</strain>
        <tissue evidence="2">Leaves</tissue>
    </source>
</reference>
<name>A0AAN9LWG4_CANGL</name>
<gene>
    <name evidence="2" type="ORF">VNO77_21600</name>
</gene>
<dbReference type="Pfam" id="PF13302">
    <property type="entry name" value="Acetyltransf_3"/>
    <property type="match status" value="1"/>
</dbReference>
<evidence type="ECO:0000313" key="3">
    <source>
        <dbReference type="Proteomes" id="UP001367508"/>
    </source>
</evidence>
<protein>
    <recommendedName>
        <fullName evidence="1">N-acetyltransferase domain-containing protein</fullName>
    </recommendedName>
</protein>
<dbReference type="AlphaFoldDB" id="A0AAN9LWG4"/>